<dbReference type="PANTHER" id="PTHR11556">
    <property type="entry name" value="FRUCTOSE-1,6-BISPHOSPHATASE-RELATED"/>
    <property type="match status" value="1"/>
</dbReference>
<dbReference type="GO" id="GO:0006094">
    <property type="term" value="P:gluconeogenesis"/>
    <property type="evidence" value="ECO:0007669"/>
    <property type="project" value="UniProtKB-UniRule"/>
</dbReference>
<dbReference type="EC" id="3.1.3.11" evidence="7"/>
<dbReference type="InterPro" id="IPR044015">
    <property type="entry name" value="FBPase_C_dom"/>
</dbReference>
<evidence type="ECO:0000259" key="10">
    <source>
        <dbReference type="Pfam" id="PF00316"/>
    </source>
</evidence>
<dbReference type="InterPro" id="IPR000146">
    <property type="entry name" value="FBPase_class-1"/>
</dbReference>
<keyword evidence="5 7" id="KW-0119">Carbohydrate metabolism</keyword>
<feature type="binding site" evidence="7">
    <location>
        <position position="108"/>
    </location>
    <ligand>
        <name>Mg(2+)</name>
        <dbReference type="ChEBI" id="CHEBI:18420"/>
        <label>1</label>
    </ligand>
</feature>
<keyword evidence="7" id="KW-0460">Magnesium</keyword>
<evidence type="ECO:0000256" key="9">
    <source>
        <dbReference type="SAM" id="MobiDB-lite"/>
    </source>
</evidence>
<dbReference type="GO" id="GO:0005737">
    <property type="term" value="C:cytoplasm"/>
    <property type="evidence" value="ECO:0007669"/>
    <property type="project" value="UniProtKB-SubCell"/>
</dbReference>
<evidence type="ECO:0000256" key="3">
    <source>
        <dbReference type="ARBA" id="ARBA00022490"/>
    </source>
</evidence>
<dbReference type="GO" id="GO:0000287">
    <property type="term" value="F:magnesium ion binding"/>
    <property type="evidence" value="ECO:0007669"/>
    <property type="project" value="UniProtKB-UniRule"/>
</dbReference>
<dbReference type="GO" id="GO:0005986">
    <property type="term" value="P:sucrose biosynthetic process"/>
    <property type="evidence" value="ECO:0007669"/>
    <property type="project" value="TreeGrafter"/>
</dbReference>
<dbReference type="PANTHER" id="PTHR11556:SF35">
    <property type="entry name" value="SEDOHEPTULOSE-1,7-BISPHOSPHATASE, CHLOROPLASTIC"/>
    <property type="match status" value="1"/>
</dbReference>
<feature type="binding site" evidence="7">
    <location>
        <position position="249"/>
    </location>
    <ligand>
        <name>substrate</name>
    </ligand>
</feature>
<evidence type="ECO:0000256" key="2">
    <source>
        <dbReference type="ARBA" id="ARBA00010941"/>
    </source>
</evidence>
<evidence type="ECO:0000313" key="13">
    <source>
        <dbReference type="Proteomes" id="UP000030649"/>
    </source>
</evidence>
<evidence type="ECO:0000256" key="5">
    <source>
        <dbReference type="ARBA" id="ARBA00023277"/>
    </source>
</evidence>
<comment type="caution">
    <text evidence="7">Lacks conserved residue(s) required for the propagation of feature annotation.</text>
</comment>
<dbReference type="InterPro" id="IPR028343">
    <property type="entry name" value="FBPtase"/>
</dbReference>
<dbReference type="Pfam" id="PF18913">
    <property type="entry name" value="FBPase_C"/>
    <property type="match status" value="1"/>
</dbReference>
<dbReference type="SUPFAM" id="SSF56655">
    <property type="entry name" value="Carbohydrate phosphatase"/>
    <property type="match status" value="1"/>
</dbReference>
<feature type="binding site" evidence="7">
    <location>
        <position position="111"/>
    </location>
    <ligand>
        <name>Mg(2+)</name>
        <dbReference type="ChEBI" id="CHEBI:18420"/>
        <label>2</label>
    </ligand>
</feature>
<feature type="binding site" evidence="7">
    <location>
        <position position="255"/>
    </location>
    <ligand>
        <name>Mg(2+)</name>
        <dbReference type="ChEBI" id="CHEBI:18420"/>
        <label>2</label>
    </ligand>
</feature>
<evidence type="ECO:0000256" key="6">
    <source>
        <dbReference type="ARBA" id="ARBA00024331"/>
    </source>
</evidence>
<comment type="catalytic activity">
    <reaction evidence="1 7">
        <text>beta-D-fructose 1,6-bisphosphate + H2O = beta-D-fructose 6-phosphate + phosphate</text>
        <dbReference type="Rhea" id="RHEA:11064"/>
        <dbReference type="ChEBI" id="CHEBI:15377"/>
        <dbReference type="ChEBI" id="CHEBI:32966"/>
        <dbReference type="ChEBI" id="CHEBI:43474"/>
        <dbReference type="ChEBI" id="CHEBI:57634"/>
        <dbReference type="EC" id="3.1.3.11"/>
    </reaction>
</comment>
<dbReference type="GO" id="GO:0042132">
    <property type="term" value="F:fructose 1,6-bisphosphate 1-phosphatase activity"/>
    <property type="evidence" value="ECO:0007669"/>
    <property type="project" value="UniProtKB-UniRule"/>
</dbReference>
<evidence type="ECO:0000256" key="1">
    <source>
        <dbReference type="ARBA" id="ARBA00001273"/>
    </source>
</evidence>
<dbReference type="NCBIfam" id="NF006786">
    <property type="entry name" value="PRK09293.3-3"/>
    <property type="match status" value="1"/>
</dbReference>
<comment type="cofactor">
    <cofactor evidence="7">
        <name>Mg(2+)</name>
        <dbReference type="ChEBI" id="CHEBI:18420"/>
    </cofactor>
    <text evidence="7">Binds 2 magnesium ions per subunit.</text>
</comment>
<reference evidence="12 13" key="1">
    <citation type="journal article" date="2013" name="PLoS ONE">
        <title>Assembly-driven community genomics of a hypersaline microbial ecosystem.</title>
        <authorList>
            <person name="Podell S."/>
            <person name="Ugalde J.A."/>
            <person name="Narasingarao P."/>
            <person name="Banfield J.F."/>
            <person name="Heidelberg K.B."/>
            <person name="Allen E.E."/>
        </authorList>
    </citation>
    <scope>NUCLEOTIDE SEQUENCE [LARGE SCALE GENOMIC DNA]</scope>
    <source>
        <strain evidence="13">J07HQW1</strain>
    </source>
</reference>
<organism evidence="12 13">
    <name type="scientific">Haloquadratum walsbyi J07HQW1</name>
    <dbReference type="NCBI Taxonomy" id="1238424"/>
    <lineage>
        <taxon>Archaea</taxon>
        <taxon>Methanobacteriati</taxon>
        <taxon>Methanobacteriota</taxon>
        <taxon>Stenosarchaea group</taxon>
        <taxon>Halobacteria</taxon>
        <taxon>Halobacteriales</taxon>
        <taxon>Haloferacaceae</taxon>
        <taxon>Haloquadratum</taxon>
    </lineage>
</organism>
<evidence type="ECO:0000256" key="7">
    <source>
        <dbReference type="HAMAP-Rule" id="MF_01855"/>
    </source>
</evidence>
<proteinExistence type="inferred from homology"/>
<dbReference type="HAMAP" id="MF_01855">
    <property type="entry name" value="FBPase_class1"/>
    <property type="match status" value="1"/>
</dbReference>
<dbReference type="InterPro" id="IPR033391">
    <property type="entry name" value="FBPase_N"/>
</dbReference>
<dbReference type="HOGENOM" id="CLU_039977_3_0_2"/>
<dbReference type="GO" id="GO:0006000">
    <property type="term" value="P:fructose metabolic process"/>
    <property type="evidence" value="ECO:0007669"/>
    <property type="project" value="TreeGrafter"/>
</dbReference>
<dbReference type="AlphaFoldDB" id="U1PGG6"/>
<comment type="similarity">
    <text evidence="2 7 8">Belongs to the FBPase class 1 family.</text>
</comment>
<dbReference type="Gene3D" id="3.30.540.10">
    <property type="entry name" value="Fructose-1,6-Bisphosphatase, subunit A, domain 1"/>
    <property type="match status" value="1"/>
</dbReference>
<keyword evidence="7" id="KW-0479">Metal-binding</keyword>
<dbReference type="PRINTS" id="PR00115">
    <property type="entry name" value="F16BPHPHTASE"/>
</dbReference>
<name>U1PGG6_9EURY</name>
<feature type="binding site" evidence="7">
    <location>
        <position position="108"/>
    </location>
    <ligand>
        <name>Mg(2+)</name>
        <dbReference type="ChEBI" id="CHEBI:18420"/>
        <label>2</label>
    </ligand>
</feature>
<dbReference type="EMBL" id="KE356560">
    <property type="protein sequence ID" value="ERG91226.1"/>
    <property type="molecule type" value="Genomic_DNA"/>
</dbReference>
<dbReference type="PIRSF" id="PIRSF000904">
    <property type="entry name" value="FBPtase_SBPase"/>
    <property type="match status" value="1"/>
</dbReference>
<dbReference type="Proteomes" id="UP000030649">
    <property type="component" value="Unassembled WGS sequence"/>
</dbReference>
<evidence type="ECO:0000259" key="11">
    <source>
        <dbReference type="Pfam" id="PF18913"/>
    </source>
</evidence>
<comment type="subcellular location">
    <subcellularLocation>
        <location evidence="7">Cytoplasm</location>
    </subcellularLocation>
</comment>
<feature type="domain" description="Fructose-1-6-bisphosphatase class 1 C-terminal" evidence="11">
    <location>
        <begin position="182"/>
        <end position="306"/>
    </location>
</feature>
<feature type="binding site" evidence="7">
    <location>
        <position position="219"/>
    </location>
    <ligand>
        <name>substrate</name>
    </ligand>
</feature>
<comment type="pathway">
    <text evidence="6">Carbohydrate biosynthesis.</text>
</comment>
<feature type="binding site" evidence="7">
    <location>
        <begin position="111"/>
        <end position="114"/>
    </location>
    <ligand>
        <name>substrate</name>
    </ligand>
</feature>
<evidence type="ECO:0000256" key="8">
    <source>
        <dbReference type="RuleBase" id="RU000508"/>
    </source>
</evidence>
<dbReference type="Gene3D" id="3.40.190.80">
    <property type="match status" value="1"/>
</dbReference>
<dbReference type="GO" id="GO:0006002">
    <property type="term" value="P:fructose 6-phosphate metabolic process"/>
    <property type="evidence" value="ECO:0007669"/>
    <property type="project" value="TreeGrafter"/>
</dbReference>
<feature type="region of interest" description="Disordered" evidence="9">
    <location>
        <begin position="44"/>
        <end position="65"/>
    </location>
</feature>
<accession>U1PGG6</accession>
<comment type="subunit">
    <text evidence="7">Homotetramer.</text>
</comment>
<sequence>MNESTSNSESGSASESNTESVSLTDDETISSILDILARAAPEIRGGLPGRRVKTDEENPSGESPMEADVFADKLLRNRLGSLDGVGEYASEERPSVDDTGSGLSVCVDPLDGSSNLKPNAAMGTIVAVYDAPLPAHGSDLVAAAYILYGATTTMVAAVEGDVTDYVIHQDGSYEPIEQELRIPTEPTVYGFGGRVPNWPRDFESFVDEIESDPSLKLRYGGAMIGDVNQVLTYGGIFGYPALTNAPSGKLRVQFEGYPVGYIIECAGGASSDGSQSLLAVESGGLHDRTPVYVGTPSLVDRLESALADGDGVDATET</sequence>
<feature type="binding site" evidence="7">
    <location>
        <position position="91"/>
    </location>
    <ligand>
        <name>Mg(2+)</name>
        <dbReference type="ChEBI" id="CHEBI:18420"/>
        <label>1</label>
    </ligand>
</feature>
<keyword evidence="3 7" id="KW-0963">Cytoplasm</keyword>
<evidence type="ECO:0000313" key="12">
    <source>
        <dbReference type="EMBL" id="ERG91226.1"/>
    </source>
</evidence>
<protein>
    <recommendedName>
        <fullName evidence="7">Fructose-1,6-bisphosphatase class 1</fullName>
        <shortName evidence="7">FBPase class 1</shortName>
        <ecNumber evidence="7">3.1.3.11</ecNumber>
    </recommendedName>
    <alternativeName>
        <fullName evidence="7">D-fructose-1,6-bisphosphate 1-phosphohydrolase class 1</fullName>
    </alternativeName>
</protein>
<feature type="domain" description="Fructose-1-6-bisphosphatase class I N-terminal" evidence="10">
    <location>
        <begin position="54"/>
        <end position="169"/>
    </location>
</feature>
<dbReference type="Pfam" id="PF00316">
    <property type="entry name" value="FBPase"/>
    <property type="match status" value="1"/>
</dbReference>
<dbReference type="STRING" id="1238424.J07HQW1_01258"/>
<feature type="binding site" evidence="7">
    <location>
        <position position="110"/>
    </location>
    <ligand>
        <name>Mg(2+)</name>
        <dbReference type="ChEBI" id="CHEBI:18420"/>
        <label>1</label>
    </ligand>
</feature>
<feature type="region of interest" description="Disordered" evidence="9">
    <location>
        <begin position="1"/>
        <end position="26"/>
    </location>
</feature>
<evidence type="ECO:0000256" key="4">
    <source>
        <dbReference type="ARBA" id="ARBA00022801"/>
    </source>
</evidence>
<keyword evidence="4 7" id="KW-0378">Hydrolase</keyword>
<gene>
    <name evidence="7" type="primary">fbp</name>
    <name evidence="12" type="ORF">J07HQW1_01258</name>
</gene>
<feature type="compositionally biased region" description="Low complexity" evidence="9">
    <location>
        <begin position="1"/>
        <end position="22"/>
    </location>
</feature>
<dbReference type="GO" id="GO:0030388">
    <property type="term" value="P:fructose 1,6-bisphosphate metabolic process"/>
    <property type="evidence" value="ECO:0007669"/>
    <property type="project" value="TreeGrafter"/>
</dbReference>